<keyword evidence="9" id="KW-1185">Reference proteome</keyword>
<evidence type="ECO:0000256" key="5">
    <source>
        <dbReference type="ARBA" id="ARBA00023136"/>
    </source>
</evidence>
<dbReference type="InterPro" id="IPR050638">
    <property type="entry name" value="AA-Vitamin_Transporters"/>
</dbReference>
<keyword evidence="5 6" id="KW-0472">Membrane</keyword>
<evidence type="ECO:0000256" key="1">
    <source>
        <dbReference type="ARBA" id="ARBA00004651"/>
    </source>
</evidence>
<sequence length="288" mass="30822">MRGIVYALIGALLFSLKPILIKLAYQYGGDATSIMTLRAFSSLPVYLVMLVWLCKSAEARGKVRQYGWQAALVGVLGYYLASFLDIVALDYISAQLERLLIFLFPSLVVLITWLKSGQKPTQATVKAVAIGYGGIALIVAHDVTSMGSKVWVGSALAIASALVFACYLILSKGYIAKMGSQLFTSIGMGSAGIAILCHLLLSDTQLSEWSYSLVILGITLGIFCTVIPSYFMAAAMAELSPTQFSLTANIGPVITAVAAVLVLGEVFTLYHGVGMVLVVYSVYCINKK</sequence>
<dbReference type="InterPro" id="IPR000620">
    <property type="entry name" value="EamA_dom"/>
</dbReference>
<feature type="transmembrane region" description="Helical" evidence="6">
    <location>
        <begin position="150"/>
        <end position="170"/>
    </location>
</feature>
<dbReference type="RefSeq" id="WP_051902275.1">
    <property type="nucleotide sequence ID" value="NZ_JGVO01000513.1"/>
</dbReference>
<dbReference type="OrthoDB" id="9813617at2"/>
<evidence type="ECO:0000256" key="2">
    <source>
        <dbReference type="ARBA" id="ARBA00022475"/>
    </source>
</evidence>
<reference evidence="8 9" key="1">
    <citation type="submission" date="2018-01" db="EMBL/GenBank/DDBJ databases">
        <title>Whole genome sequencing of Histamine producing bacteria.</title>
        <authorList>
            <person name="Butler K."/>
        </authorList>
    </citation>
    <scope>NUCLEOTIDE SEQUENCE [LARGE SCALE GENOMIC DNA]</scope>
    <source>
        <strain evidence="8 9">DSM 100436</strain>
    </source>
</reference>
<comment type="subcellular location">
    <subcellularLocation>
        <location evidence="1">Cell membrane</location>
        <topology evidence="1">Multi-pass membrane protein</topology>
    </subcellularLocation>
</comment>
<dbReference type="SUPFAM" id="SSF103481">
    <property type="entry name" value="Multidrug resistance efflux transporter EmrE"/>
    <property type="match status" value="2"/>
</dbReference>
<comment type="caution">
    <text evidence="8">The sequence shown here is derived from an EMBL/GenBank/DDBJ whole genome shotgun (WGS) entry which is preliminary data.</text>
</comment>
<dbReference type="EMBL" id="PYMA01000002">
    <property type="protein sequence ID" value="PSW21551.1"/>
    <property type="molecule type" value="Genomic_DNA"/>
</dbReference>
<dbReference type="PANTHER" id="PTHR32322:SF18">
    <property type="entry name" value="S-ADENOSYLMETHIONINE_S-ADENOSYLHOMOCYSTEINE TRANSPORTER"/>
    <property type="match status" value="1"/>
</dbReference>
<evidence type="ECO:0000256" key="6">
    <source>
        <dbReference type="SAM" id="Phobius"/>
    </source>
</evidence>
<evidence type="ECO:0000313" key="8">
    <source>
        <dbReference type="EMBL" id="PSW21551.1"/>
    </source>
</evidence>
<evidence type="ECO:0000256" key="3">
    <source>
        <dbReference type="ARBA" id="ARBA00022692"/>
    </source>
</evidence>
<keyword evidence="3 6" id="KW-0812">Transmembrane</keyword>
<name>A0A2T3NZ51_9GAMM</name>
<feature type="transmembrane region" description="Helical" evidence="6">
    <location>
        <begin position="66"/>
        <end position="87"/>
    </location>
</feature>
<feature type="transmembrane region" description="Helical" evidence="6">
    <location>
        <begin position="123"/>
        <end position="144"/>
    </location>
</feature>
<feature type="transmembrane region" description="Helical" evidence="6">
    <location>
        <begin position="213"/>
        <end position="232"/>
    </location>
</feature>
<feature type="domain" description="EamA" evidence="7">
    <location>
        <begin position="153"/>
        <end position="286"/>
    </location>
</feature>
<gene>
    <name evidence="8" type="ORF">C9I98_04955</name>
</gene>
<dbReference type="AlphaFoldDB" id="A0A2T3NZ51"/>
<dbReference type="InterPro" id="IPR037185">
    <property type="entry name" value="EmrE-like"/>
</dbReference>
<evidence type="ECO:0000256" key="4">
    <source>
        <dbReference type="ARBA" id="ARBA00022989"/>
    </source>
</evidence>
<feature type="domain" description="EamA" evidence="7">
    <location>
        <begin position="2"/>
        <end position="139"/>
    </location>
</feature>
<proteinExistence type="predicted"/>
<keyword evidence="4 6" id="KW-1133">Transmembrane helix</keyword>
<dbReference type="GO" id="GO:0005886">
    <property type="term" value="C:plasma membrane"/>
    <property type="evidence" value="ECO:0007669"/>
    <property type="project" value="UniProtKB-SubCell"/>
</dbReference>
<keyword evidence="2" id="KW-1003">Cell membrane</keyword>
<dbReference type="Proteomes" id="UP000241771">
    <property type="component" value="Unassembled WGS sequence"/>
</dbReference>
<organism evidence="8 9">
    <name type="scientific">Photobacterium sanctipauli</name>
    <dbReference type="NCBI Taxonomy" id="1342794"/>
    <lineage>
        <taxon>Bacteria</taxon>
        <taxon>Pseudomonadati</taxon>
        <taxon>Pseudomonadota</taxon>
        <taxon>Gammaproteobacteria</taxon>
        <taxon>Vibrionales</taxon>
        <taxon>Vibrionaceae</taxon>
        <taxon>Photobacterium</taxon>
    </lineage>
</organism>
<evidence type="ECO:0000259" key="7">
    <source>
        <dbReference type="Pfam" id="PF00892"/>
    </source>
</evidence>
<evidence type="ECO:0000313" key="9">
    <source>
        <dbReference type="Proteomes" id="UP000241771"/>
    </source>
</evidence>
<feature type="transmembrane region" description="Helical" evidence="6">
    <location>
        <begin position="182"/>
        <end position="201"/>
    </location>
</feature>
<feature type="transmembrane region" description="Helical" evidence="6">
    <location>
        <begin position="99"/>
        <end position="116"/>
    </location>
</feature>
<accession>A0A2T3NZ51</accession>
<feature type="transmembrane region" description="Helical" evidence="6">
    <location>
        <begin position="244"/>
        <end position="263"/>
    </location>
</feature>
<feature type="transmembrane region" description="Helical" evidence="6">
    <location>
        <begin position="269"/>
        <end position="286"/>
    </location>
</feature>
<dbReference type="Pfam" id="PF00892">
    <property type="entry name" value="EamA"/>
    <property type="match status" value="2"/>
</dbReference>
<dbReference type="PANTHER" id="PTHR32322">
    <property type="entry name" value="INNER MEMBRANE TRANSPORTER"/>
    <property type="match status" value="1"/>
</dbReference>
<protein>
    <submittedName>
        <fullName evidence="8">EamA/RhaT family transporter</fullName>
    </submittedName>
</protein>
<feature type="transmembrane region" description="Helical" evidence="6">
    <location>
        <begin position="34"/>
        <end position="54"/>
    </location>
</feature>